<evidence type="ECO:0000313" key="3">
    <source>
        <dbReference type="EMBL" id="PPK92921.1"/>
    </source>
</evidence>
<dbReference type="EMBL" id="PTJD01000012">
    <property type="protein sequence ID" value="PPK92921.1"/>
    <property type="molecule type" value="Genomic_DNA"/>
</dbReference>
<dbReference type="PROSITE" id="PS51257">
    <property type="entry name" value="PROKAR_LIPOPROTEIN"/>
    <property type="match status" value="1"/>
</dbReference>
<evidence type="ECO:0000256" key="1">
    <source>
        <dbReference type="SAM" id="MobiDB-lite"/>
    </source>
</evidence>
<keyword evidence="4" id="KW-1185">Reference proteome</keyword>
<name>A0A2S6IFD8_9ACTN</name>
<feature type="signal peptide" evidence="2">
    <location>
        <begin position="1"/>
        <end position="28"/>
    </location>
</feature>
<feature type="chain" id="PRO_5038967615" description="DUF5666 domain-containing protein" evidence="2">
    <location>
        <begin position="29"/>
        <end position="181"/>
    </location>
</feature>
<sequence length="181" mass="18341">MVIGRRPRTPAAATAALAVALLGLTGCAAYDEDEGQLVASEAREGAGAPHNYPPPGEEPGPAIQGGPPQVYDLEFAQNIGDQVDGEATILGDVVSVHPPAAFVLGSTEGDGANPLLIVAPSGVEGIAEGETVQVTGTVREIDDLEEVIAGLDVDIDPGLGQNDDRAFVVAEEVDASVPPSQ</sequence>
<proteinExistence type="predicted"/>
<dbReference type="AlphaFoldDB" id="A0A2S6IFD8"/>
<dbReference type="Proteomes" id="UP000239485">
    <property type="component" value="Unassembled WGS sequence"/>
</dbReference>
<organism evidence="3 4">
    <name type="scientific">Kineococcus xinjiangensis</name>
    <dbReference type="NCBI Taxonomy" id="512762"/>
    <lineage>
        <taxon>Bacteria</taxon>
        <taxon>Bacillati</taxon>
        <taxon>Actinomycetota</taxon>
        <taxon>Actinomycetes</taxon>
        <taxon>Kineosporiales</taxon>
        <taxon>Kineosporiaceae</taxon>
        <taxon>Kineococcus</taxon>
    </lineage>
</organism>
<evidence type="ECO:0000313" key="4">
    <source>
        <dbReference type="Proteomes" id="UP000239485"/>
    </source>
</evidence>
<keyword evidence="2" id="KW-0732">Signal</keyword>
<evidence type="ECO:0008006" key="5">
    <source>
        <dbReference type="Google" id="ProtNLM"/>
    </source>
</evidence>
<evidence type="ECO:0000256" key="2">
    <source>
        <dbReference type="SAM" id="SignalP"/>
    </source>
</evidence>
<protein>
    <recommendedName>
        <fullName evidence="5">DUF5666 domain-containing protein</fullName>
    </recommendedName>
</protein>
<reference evidence="3 4" key="1">
    <citation type="submission" date="2018-02" db="EMBL/GenBank/DDBJ databases">
        <title>Genomic Encyclopedia of Archaeal and Bacterial Type Strains, Phase II (KMG-II): from individual species to whole genera.</title>
        <authorList>
            <person name="Goeker M."/>
        </authorList>
    </citation>
    <scope>NUCLEOTIDE SEQUENCE [LARGE SCALE GENOMIC DNA]</scope>
    <source>
        <strain evidence="3 4">DSM 22857</strain>
    </source>
</reference>
<gene>
    <name evidence="3" type="ORF">CLV92_11297</name>
</gene>
<accession>A0A2S6IFD8</accession>
<dbReference type="RefSeq" id="WP_158257283.1">
    <property type="nucleotide sequence ID" value="NZ_PTJD01000012.1"/>
</dbReference>
<feature type="region of interest" description="Disordered" evidence="1">
    <location>
        <begin position="42"/>
        <end position="68"/>
    </location>
</feature>
<comment type="caution">
    <text evidence="3">The sequence shown here is derived from an EMBL/GenBank/DDBJ whole genome shotgun (WGS) entry which is preliminary data.</text>
</comment>